<feature type="region of interest" description="Disordered" evidence="1">
    <location>
        <begin position="1"/>
        <end position="22"/>
    </location>
</feature>
<gene>
    <name evidence="2" type="ORF">OS493_000263</name>
</gene>
<dbReference type="Gene3D" id="3.40.50.1460">
    <property type="match status" value="1"/>
</dbReference>
<proteinExistence type="predicted"/>
<keyword evidence="3" id="KW-1185">Reference proteome</keyword>
<evidence type="ECO:0000313" key="3">
    <source>
        <dbReference type="Proteomes" id="UP001163046"/>
    </source>
</evidence>
<comment type="caution">
    <text evidence="2">The sequence shown here is derived from an EMBL/GenBank/DDBJ whole genome shotgun (WGS) entry which is preliminary data.</text>
</comment>
<dbReference type="AlphaFoldDB" id="A0A9X0DBH6"/>
<sequence length="311" mass="35307">MDKEEMERRVAAITKERTEDDDNNLRRMEKHARCALLPSPESLDTYSGGSDITGTLDDFQTVFKWATKCELLNTEFLQRDDSKIHLSAASFKNMIANAFGFVFDAVKNTGDPTLDELMFWYYAGHGLDKQNAQQLSYCASPVLERVKLSKDRFQEARHFLSDEPRKVKGGELCLHDIGFCDFNGLLKPFIDCIKHQSINSSEEKKENKHLLMVLDSCFSGQFADDLTNLIQEEGLNYLNKGCTVTVQASCGINETAVGGYFTPTFIYLNDPENKEFLSTLKEEWNELNEGDKARSESSFCIPSGTNHKNRR</sequence>
<reference evidence="2" key="1">
    <citation type="submission" date="2023-01" db="EMBL/GenBank/DDBJ databases">
        <title>Genome assembly of the deep-sea coral Lophelia pertusa.</title>
        <authorList>
            <person name="Herrera S."/>
            <person name="Cordes E."/>
        </authorList>
    </citation>
    <scope>NUCLEOTIDE SEQUENCE</scope>
    <source>
        <strain evidence="2">USNM1676648</strain>
        <tissue evidence="2">Polyp</tissue>
    </source>
</reference>
<protein>
    <submittedName>
        <fullName evidence="2">Uncharacterized protein</fullName>
    </submittedName>
</protein>
<organism evidence="2 3">
    <name type="scientific">Desmophyllum pertusum</name>
    <dbReference type="NCBI Taxonomy" id="174260"/>
    <lineage>
        <taxon>Eukaryota</taxon>
        <taxon>Metazoa</taxon>
        <taxon>Cnidaria</taxon>
        <taxon>Anthozoa</taxon>
        <taxon>Hexacorallia</taxon>
        <taxon>Scleractinia</taxon>
        <taxon>Caryophylliina</taxon>
        <taxon>Caryophylliidae</taxon>
        <taxon>Desmophyllum</taxon>
    </lineage>
</organism>
<dbReference type="Proteomes" id="UP001163046">
    <property type="component" value="Unassembled WGS sequence"/>
</dbReference>
<evidence type="ECO:0000256" key="1">
    <source>
        <dbReference type="SAM" id="MobiDB-lite"/>
    </source>
</evidence>
<dbReference type="EMBL" id="MU825396">
    <property type="protein sequence ID" value="KAJ7394452.1"/>
    <property type="molecule type" value="Genomic_DNA"/>
</dbReference>
<name>A0A9X0DBH6_9CNID</name>
<accession>A0A9X0DBH6</accession>
<evidence type="ECO:0000313" key="2">
    <source>
        <dbReference type="EMBL" id="KAJ7394452.1"/>
    </source>
</evidence>